<accession>A0A8H4RJT9</accession>
<protein>
    <submittedName>
        <fullName evidence="1">Uncharacterized protein</fullName>
    </submittedName>
</protein>
<keyword evidence="2" id="KW-1185">Reference proteome</keyword>
<reference evidence="1 2" key="1">
    <citation type="submission" date="2020-03" db="EMBL/GenBank/DDBJ databases">
        <title>Draft Genome Sequence of Cudoniella acicularis.</title>
        <authorList>
            <person name="Buettner E."/>
            <person name="Kellner H."/>
        </authorList>
    </citation>
    <scope>NUCLEOTIDE SEQUENCE [LARGE SCALE GENOMIC DNA]</scope>
    <source>
        <strain evidence="1 2">DSM 108380</strain>
    </source>
</reference>
<evidence type="ECO:0000313" key="2">
    <source>
        <dbReference type="Proteomes" id="UP000566819"/>
    </source>
</evidence>
<proteinExistence type="predicted"/>
<evidence type="ECO:0000313" key="1">
    <source>
        <dbReference type="EMBL" id="KAF4629949.1"/>
    </source>
</evidence>
<dbReference type="Proteomes" id="UP000566819">
    <property type="component" value="Unassembled WGS sequence"/>
</dbReference>
<organism evidence="1 2">
    <name type="scientific">Cudoniella acicularis</name>
    <dbReference type="NCBI Taxonomy" id="354080"/>
    <lineage>
        <taxon>Eukaryota</taxon>
        <taxon>Fungi</taxon>
        <taxon>Dikarya</taxon>
        <taxon>Ascomycota</taxon>
        <taxon>Pezizomycotina</taxon>
        <taxon>Leotiomycetes</taxon>
        <taxon>Helotiales</taxon>
        <taxon>Tricladiaceae</taxon>
        <taxon>Cudoniella</taxon>
    </lineage>
</organism>
<gene>
    <name evidence="1" type="ORF">G7Y89_g8192</name>
</gene>
<dbReference type="EMBL" id="JAAMPI010000608">
    <property type="protein sequence ID" value="KAF4629949.1"/>
    <property type="molecule type" value="Genomic_DNA"/>
</dbReference>
<dbReference type="AlphaFoldDB" id="A0A8H4RJT9"/>
<comment type="caution">
    <text evidence="1">The sequence shown here is derived from an EMBL/GenBank/DDBJ whole genome shotgun (WGS) entry which is preliminary data.</text>
</comment>
<sequence>MELDRRQPSHQDTPKKPMSILLETLPGEIRNAIFEMCIVAALKQPNTSKTSSLVSTEIPKTRNVTVSIFPRWHDPIFMRTEGLGPLPLLFVNKQIYKELSYLIYSNLDQVSIGGYPLNFPNENPNHRWALVYSRLEKLPGVLKRTRKVKVSMPYFHVNLHRGYWISLRLPPPKISTKNINPWKVVPGLQAFLSTFEALTDLEIRVTVEDRPPPDFEGLLPIYDMCGQRTAVVLGDPLGRWNPSVGTWNVAWENCLRKTGRL</sequence>
<name>A0A8H4RJT9_9HELO</name>
<dbReference type="OrthoDB" id="3465583at2759"/>